<dbReference type="SUPFAM" id="SSF52833">
    <property type="entry name" value="Thioredoxin-like"/>
    <property type="match status" value="1"/>
</dbReference>
<evidence type="ECO:0000256" key="7">
    <source>
        <dbReference type="ARBA" id="ARBA00023237"/>
    </source>
</evidence>
<dbReference type="STRING" id="1400863.BN873_20047"/>
<name>W6MC61_9GAMM</name>
<dbReference type="Gene3D" id="3.40.30.10">
    <property type="entry name" value="Glutaredoxin"/>
    <property type="match status" value="1"/>
</dbReference>
<comment type="subcellular location">
    <subcellularLocation>
        <location evidence="1">Cell outer membrane</location>
        <topology evidence="1">Multi-pass membrane protein</topology>
    </subcellularLocation>
</comment>
<dbReference type="GO" id="GO:0015483">
    <property type="term" value="F:long-chain fatty acid transporting porin activity"/>
    <property type="evidence" value="ECO:0007669"/>
    <property type="project" value="TreeGrafter"/>
</dbReference>
<dbReference type="EMBL" id="CBTJ020000025">
    <property type="protein sequence ID" value="CDI01723.1"/>
    <property type="molecule type" value="Genomic_DNA"/>
</dbReference>
<comment type="similarity">
    <text evidence="2">Belongs to the OmpP1/FadL family.</text>
</comment>
<dbReference type="GO" id="GO:0009279">
    <property type="term" value="C:cell outer membrane"/>
    <property type="evidence" value="ECO:0007669"/>
    <property type="project" value="UniProtKB-SubCell"/>
</dbReference>
<evidence type="ECO:0000256" key="3">
    <source>
        <dbReference type="ARBA" id="ARBA00022452"/>
    </source>
</evidence>
<comment type="caution">
    <text evidence="8">The sequence shown here is derived from an EMBL/GenBank/DDBJ whole genome shotgun (WGS) entry which is preliminary data.</text>
</comment>
<gene>
    <name evidence="8" type="ORF">BN873_20047</name>
</gene>
<evidence type="ECO:0000313" key="9">
    <source>
        <dbReference type="Proteomes" id="UP000035760"/>
    </source>
</evidence>
<organism evidence="8 9">
    <name type="scientific">Candidatus Competibacter denitrificans Run_A_D11</name>
    <dbReference type="NCBI Taxonomy" id="1400863"/>
    <lineage>
        <taxon>Bacteria</taxon>
        <taxon>Pseudomonadati</taxon>
        <taxon>Pseudomonadota</taxon>
        <taxon>Gammaproteobacteria</taxon>
        <taxon>Candidatus Competibacteraceae</taxon>
        <taxon>Candidatus Competibacter</taxon>
    </lineage>
</organism>
<dbReference type="Gene3D" id="2.40.160.60">
    <property type="entry name" value="Outer membrane protein transport protein (OMPP1/FadL/TodX)"/>
    <property type="match status" value="1"/>
</dbReference>
<keyword evidence="4" id="KW-0812">Transmembrane</keyword>
<reference evidence="8" key="1">
    <citation type="submission" date="2013-07" db="EMBL/GenBank/DDBJ databases">
        <authorList>
            <person name="McIlroy S."/>
        </authorList>
    </citation>
    <scope>NUCLEOTIDE SEQUENCE [LARGE SCALE GENOMIC DNA]</scope>
    <source>
        <strain evidence="8">Run_A_D11</strain>
    </source>
</reference>
<dbReference type="PANTHER" id="PTHR35093:SF8">
    <property type="entry name" value="OUTER MEMBRANE PROTEIN NMB0088-RELATED"/>
    <property type="match status" value="1"/>
</dbReference>
<dbReference type="InterPro" id="IPR036249">
    <property type="entry name" value="Thioredoxin-like_sf"/>
</dbReference>
<dbReference type="Proteomes" id="UP000035760">
    <property type="component" value="Unassembled WGS sequence"/>
</dbReference>
<keyword evidence="3" id="KW-1134">Transmembrane beta strand</keyword>
<dbReference type="SUPFAM" id="SSF56935">
    <property type="entry name" value="Porins"/>
    <property type="match status" value="1"/>
</dbReference>
<proteinExistence type="inferred from homology"/>
<dbReference type="RefSeq" id="WP_048671100.1">
    <property type="nucleotide sequence ID" value="NZ_CBTJ020000025.1"/>
</dbReference>
<dbReference type="InterPro" id="IPR008554">
    <property type="entry name" value="Glutaredoxin-like"/>
</dbReference>
<keyword evidence="9" id="KW-1185">Reference proteome</keyword>
<dbReference type="AlphaFoldDB" id="W6MC61"/>
<accession>W6MC61</accession>
<sequence>MQRPPLCQSALLLYGTDGCHLCEQAEAFLHAAGVTVECVDIADHEDLLDLYGTRIPVLRRSDTGQELAWPFDGVAISHFLARGKSMTRQTSCTYLLALALGVMASLALTEPATAAGLQISEQSVTGLGRAFAGGGLVNDDVSAAYYNPADLMLDQGNQVQMGMTFIGIGMKTNNAGSSVRLPGNLNAVLTRTGTVPVFVTTPAVGRADDGGTDSLVPNGFYATNLNDRMRFGLSITAPFAVSTNYGRNWVGRYHAVESELLTVDINPSLAYRINEHFSVGAGVSAQYAKARLTQALFNPLSAFVKDGYAEVEADGWGFGYNLGALYELDPNTRFSLSYRSRIKHSVEGERTISDYIASRNGVLPGKADVTLPDWVGLAAYRRLDERWAVMSSIRWTNWSLFDKLQTDFSDGTSSVTPENWQDSWAFSIGASYDYSPEWTFRAGYVYEQTPVPSAQYRTPRIPDNDRNAFALGFSYHPDRWLSVDFGYMYIAFKKAHTENTIDLIPTSPGLITDTLRLDYDGTGHLIGLQASYRF</sequence>
<keyword evidence="5" id="KW-0732">Signal</keyword>
<evidence type="ECO:0000256" key="5">
    <source>
        <dbReference type="ARBA" id="ARBA00022729"/>
    </source>
</evidence>
<dbReference type="PANTHER" id="PTHR35093">
    <property type="entry name" value="OUTER MEMBRANE PROTEIN NMB0088-RELATED"/>
    <property type="match status" value="1"/>
</dbReference>
<dbReference type="Pfam" id="PF05768">
    <property type="entry name" value="Glrx-like"/>
    <property type="match status" value="1"/>
</dbReference>
<evidence type="ECO:0000256" key="6">
    <source>
        <dbReference type="ARBA" id="ARBA00023136"/>
    </source>
</evidence>
<dbReference type="InterPro" id="IPR005017">
    <property type="entry name" value="OMPP1/FadL/TodX"/>
</dbReference>
<reference evidence="8" key="2">
    <citation type="submission" date="2014-03" db="EMBL/GenBank/DDBJ databases">
        <title>Candidatus Competibacter-lineage genomes retrieved from metagenomes reveal functional metabolic diversity.</title>
        <authorList>
            <person name="McIlroy S.J."/>
            <person name="Albertsen M."/>
            <person name="Andresen E.K."/>
            <person name="Saunders A.M."/>
            <person name="Kristiansen R."/>
            <person name="Stokholm-Bjerregaard M."/>
            <person name="Nielsen K.L."/>
            <person name="Nielsen P.H."/>
        </authorList>
    </citation>
    <scope>NUCLEOTIDE SEQUENCE</scope>
    <source>
        <strain evidence="8">Run_A_D11</strain>
    </source>
</reference>
<evidence type="ECO:0000256" key="2">
    <source>
        <dbReference type="ARBA" id="ARBA00008163"/>
    </source>
</evidence>
<keyword evidence="6" id="KW-0472">Membrane</keyword>
<evidence type="ECO:0000256" key="1">
    <source>
        <dbReference type="ARBA" id="ARBA00004571"/>
    </source>
</evidence>
<protein>
    <submittedName>
        <fullName evidence="8">Long-chain fatty acid transport protein</fullName>
    </submittedName>
</protein>
<dbReference type="Pfam" id="PF03349">
    <property type="entry name" value="Toluene_X"/>
    <property type="match status" value="1"/>
</dbReference>
<evidence type="ECO:0000313" key="8">
    <source>
        <dbReference type="EMBL" id="CDI01723.1"/>
    </source>
</evidence>
<evidence type="ECO:0000256" key="4">
    <source>
        <dbReference type="ARBA" id="ARBA00022692"/>
    </source>
</evidence>
<keyword evidence="7" id="KW-0998">Cell outer membrane</keyword>